<dbReference type="STRING" id="68775.A0A5C3LRV0"/>
<feature type="transmembrane region" description="Helical" evidence="3">
    <location>
        <begin position="21"/>
        <end position="43"/>
    </location>
</feature>
<dbReference type="AlphaFoldDB" id="A0A5C3LRV0"/>
<evidence type="ECO:0000256" key="2">
    <source>
        <dbReference type="ARBA" id="ARBA00035112"/>
    </source>
</evidence>
<evidence type="ECO:0000313" key="4">
    <source>
        <dbReference type="EMBL" id="TFK35073.1"/>
    </source>
</evidence>
<comment type="similarity">
    <text evidence="2">Belongs to the ustYa family.</text>
</comment>
<dbReference type="Proteomes" id="UP000308652">
    <property type="component" value="Unassembled WGS sequence"/>
</dbReference>
<name>A0A5C3LRV0_9AGAR</name>
<dbReference type="EMBL" id="ML213625">
    <property type="protein sequence ID" value="TFK35073.1"/>
    <property type="molecule type" value="Genomic_DNA"/>
</dbReference>
<dbReference type="Pfam" id="PF11807">
    <property type="entry name" value="UstYa"/>
    <property type="match status" value="1"/>
</dbReference>
<comment type="pathway">
    <text evidence="1">Mycotoxin biosynthesis.</text>
</comment>
<keyword evidence="3" id="KW-0472">Membrane</keyword>
<reference evidence="4 5" key="1">
    <citation type="journal article" date="2019" name="Nat. Ecol. Evol.">
        <title>Megaphylogeny resolves global patterns of mushroom evolution.</title>
        <authorList>
            <person name="Varga T."/>
            <person name="Krizsan K."/>
            <person name="Foldi C."/>
            <person name="Dima B."/>
            <person name="Sanchez-Garcia M."/>
            <person name="Sanchez-Ramirez S."/>
            <person name="Szollosi G.J."/>
            <person name="Szarkandi J.G."/>
            <person name="Papp V."/>
            <person name="Albert L."/>
            <person name="Andreopoulos W."/>
            <person name="Angelini C."/>
            <person name="Antonin V."/>
            <person name="Barry K.W."/>
            <person name="Bougher N.L."/>
            <person name="Buchanan P."/>
            <person name="Buyck B."/>
            <person name="Bense V."/>
            <person name="Catcheside P."/>
            <person name="Chovatia M."/>
            <person name="Cooper J."/>
            <person name="Damon W."/>
            <person name="Desjardin D."/>
            <person name="Finy P."/>
            <person name="Geml J."/>
            <person name="Haridas S."/>
            <person name="Hughes K."/>
            <person name="Justo A."/>
            <person name="Karasinski D."/>
            <person name="Kautmanova I."/>
            <person name="Kiss B."/>
            <person name="Kocsube S."/>
            <person name="Kotiranta H."/>
            <person name="LaButti K.M."/>
            <person name="Lechner B.E."/>
            <person name="Liimatainen K."/>
            <person name="Lipzen A."/>
            <person name="Lukacs Z."/>
            <person name="Mihaltcheva S."/>
            <person name="Morgado L.N."/>
            <person name="Niskanen T."/>
            <person name="Noordeloos M.E."/>
            <person name="Ohm R.A."/>
            <person name="Ortiz-Santana B."/>
            <person name="Ovrebo C."/>
            <person name="Racz N."/>
            <person name="Riley R."/>
            <person name="Savchenko A."/>
            <person name="Shiryaev A."/>
            <person name="Soop K."/>
            <person name="Spirin V."/>
            <person name="Szebenyi C."/>
            <person name="Tomsovsky M."/>
            <person name="Tulloss R.E."/>
            <person name="Uehling J."/>
            <person name="Grigoriev I.V."/>
            <person name="Vagvolgyi C."/>
            <person name="Papp T."/>
            <person name="Martin F.M."/>
            <person name="Miettinen O."/>
            <person name="Hibbett D.S."/>
            <person name="Nagy L.G."/>
        </authorList>
    </citation>
    <scope>NUCLEOTIDE SEQUENCE [LARGE SCALE GENOMIC DNA]</scope>
    <source>
        <strain evidence="4 5">CBS 166.37</strain>
    </source>
</reference>
<protein>
    <recommendedName>
        <fullName evidence="6">Tat pathway signal sequence</fullName>
    </recommendedName>
</protein>
<keyword evidence="3" id="KW-1133">Transmembrane helix</keyword>
<evidence type="ECO:0000256" key="3">
    <source>
        <dbReference type="SAM" id="Phobius"/>
    </source>
</evidence>
<evidence type="ECO:0000313" key="5">
    <source>
        <dbReference type="Proteomes" id="UP000308652"/>
    </source>
</evidence>
<gene>
    <name evidence="4" type="ORF">BDQ12DRAFT_635565</name>
</gene>
<dbReference type="InterPro" id="IPR021765">
    <property type="entry name" value="UstYa-like"/>
</dbReference>
<dbReference type="PANTHER" id="PTHR33365">
    <property type="entry name" value="YALI0B05434P"/>
    <property type="match status" value="1"/>
</dbReference>
<sequence length="208" mass="23716">MIIDFTSSQQWMDFKRYRNSAWVQFLLSIVVLGIGISATFSGIQRYQDVQKKLAYSYVGADYPENFPIPNQGYVAMAVEESTHYSIFGAEAREEWATNQPIGEGYVKMGPEGRGYAVSMFHQLHCLRLMRYALSGVYDAYASGHMHHCLNYLRQEILCSPDLTLEPADVLSRDFEVDRVGGIHVCKDWNESYKSAGEAWKYHPNITTS</sequence>
<accession>A0A5C3LRV0</accession>
<proteinExistence type="inferred from homology"/>
<evidence type="ECO:0008006" key="6">
    <source>
        <dbReference type="Google" id="ProtNLM"/>
    </source>
</evidence>
<organism evidence="4 5">
    <name type="scientific">Crucibulum laeve</name>
    <dbReference type="NCBI Taxonomy" id="68775"/>
    <lineage>
        <taxon>Eukaryota</taxon>
        <taxon>Fungi</taxon>
        <taxon>Dikarya</taxon>
        <taxon>Basidiomycota</taxon>
        <taxon>Agaricomycotina</taxon>
        <taxon>Agaricomycetes</taxon>
        <taxon>Agaricomycetidae</taxon>
        <taxon>Agaricales</taxon>
        <taxon>Agaricineae</taxon>
        <taxon>Nidulariaceae</taxon>
        <taxon>Crucibulum</taxon>
    </lineage>
</organism>
<dbReference type="GO" id="GO:0043386">
    <property type="term" value="P:mycotoxin biosynthetic process"/>
    <property type="evidence" value="ECO:0007669"/>
    <property type="project" value="InterPro"/>
</dbReference>
<keyword evidence="3" id="KW-0812">Transmembrane</keyword>
<evidence type="ECO:0000256" key="1">
    <source>
        <dbReference type="ARBA" id="ARBA00004685"/>
    </source>
</evidence>
<dbReference type="PANTHER" id="PTHR33365:SF4">
    <property type="entry name" value="CYCLOCHLOROTINE BIOSYNTHESIS PROTEIN O"/>
    <property type="match status" value="1"/>
</dbReference>
<dbReference type="OrthoDB" id="3687641at2759"/>
<keyword evidence="5" id="KW-1185">Reference proteome</keyword>